<name>A0AAD9AE69_9PEZI</name>
<feature type="compositionally biased region" description="Basic and acidic residues" evidence="1">
    <location>
        <begin position="1"/>
        <end position="13"/>
    </location>
</feature>
<proteinExistence type="predicted"/>
<organism evidence="2 3">
    <name type="scientific">Colletotrichum chrysophilum</name>
    <dbReference type="NCBI Taxonomy" id="1836956"/>
    <lineage>
        <taxon>Eukaryota</taxon>
        <taxon>Fungi</taxon>
        <taxon>Dikarya</taxon>
        <taxon>Ascomycota</taxon>
        <taxon>Pezizomycotina</taxon>
        <taxon>Sordariomycetes</taxon>
        <taxon>Hypocreomycetidae</taxon>
        <taxon>Glomerellales</taxon>
        <taxon>Glomerellaceae</taxon>
        <taxon>Colletotrichum</taxon>
        <taxon>Colletotrichum gloeosporioides species complex</taxon>
    </lineage>
</organism>
<reference evidence="2" key="1">
    <citation type="submission" date="2023-01" db="EMBL/GenBank/DDBJ databases">
        <title>Colletotrichum chrysophilum M932 genome sequence.</title>
        <authorList>
            <person name="Baroncelli R."/>
        </authorList>
    </citation>
    <scope>NUCLEOTIDE SEQUENCE</scope>
    <source>
        <strain evidence="2">M932</strain>
    </source>
</reference>
<gene>
    <name evidence="2" type="ORF">CCHR01_12418</name>
</gene>
<accession>A0AAD9AE69</accession>
<feature type="region of interest" description="Disordered" evidence="1">
    <location>
        <begin position="1"/>
        <end position="26"/>
    </location>
</feature>
<protein>
    <submittedName>
        <fullName evidence="2">Uncharacterized protein</fullName>
    </submittedName>
</protein>
<feature type="region of interest" description="Disordered" evidence="1">
    <location>
        <begin position="39"/>
        <end position="67"/>
    </location>
</feature>
<dbReference type="EMBL" id="JAQOWY010000291">
    <property type="protein sequence ID" value="KAK1844957.1"/>
    <property type="molecule type" value="Genomic_DNA"/>
</dbReference>
<sequence length="126" mass="13829">MLQRPASERRPEESLGSAGWPGQCQGKARLTVLNLPEDGKWKRREPGSRTVAGRQSRRSLNGCQGDPSRWLQRAVETKAATPAAPARPGRTLLVPHWRAHLKFPGAFGEYMCWLGVVSGQSGQNAN</sequence>
<dbReference type="Proteomes" id="UP001243330">
    <property type="component" value="Unassembled WGS sequence"/>
</dbReference>
<evidence type="ECO:0000313" key="2">
    <source>
        <dbReference type="EMBL" id="KAK1844957.1"/>
    </source>
</evidence>
<keyword evidence="3" id="KW-1185">Reference proteome</keyword>
<dbReference type="AlphaFoldDB" id="A0AAD9AE69"/>
<evidence type="ECO:0000256" key="1">
    <source>
        <dbReference type="SAM" id="MobiDB-lite"/>
    </source>
</evidence>
<evidence type="ECO:0000313" key="3">
    <source>
        <dbReference type="Proteomes" id="UP001243330"/>
    </source>
</evidence>
<comment type="caution">
    <text evidence="2">The sequence shown here is derived from an EMBL/GenBank/DDBJ whole genome shotgun (WGS) entry which is preliminary data.</text>
</comment>